<proteinExistence type="inferred from homology"/>
<dbReference type="GO" id="GO:0006154">
    <property type="term" value="P:adenosine catabolic process"/>
    <property type="evidence" value="ECO:0007669"/>
    <property type="project" value="InterPro"/>
</dbReference>
<accession>A0AAN7TX12</accession>
<organism evidence="13 14">
    <name type="scientific">Dictyostelium firmibasis</name>
    <dbReference type="NCBI Taxonomy" id="79012"/>
    <lineage>
        <taxon>Eukaryota</taxon>
        <taxon>Amoebozoa</taxon>
        <taxon>Evosea</taxon>
        <taxon>Eumycetozoa</taxon>
        <taxon>Dictyostelia</taxon>
        <taxon>Dictyosteliales</taxon>
        <taxon>Dictyosteliaceae</taxon>
        <taxon>Dictyostelium</taxon>
    </lineage>
</organism>
<evidence type="ECO:0000256" key="3">
    <source>
        <dbReference type="ARBA" id="ARBA00006083"/>
    </source>
</evidence>
<dbReference type="EC" id="3.5.4.4" evidence="4"/>
<sequence length="553" mass="63870">MFLKFKNIFYIVLTLSIVFNSLLVNSSQLRKAKIIHRNNNANNIKTTNEDFSSSSGSESSGDINPYISQYTSERETLVNQENQIKLGSNTPFNSKEQQANIIFSNILQNEELSFSNTDPSAVNFFLEKQIIENESTVFKIIQNMPKGSALHVHQDSSATYDYLILVGSYLPNCYIYIVNDPNDPNINNNGTFHFYESQPSDNNWKLLSKIRESVTNVEEFDQQLLDSLTLIGEDYGDYITLWRKFDGIFGRVSGLVTYLPIATGYMEHLFEQMIEDGVQHIEVRKCFGDFYDIDGKIYDDYWFVENMEQLVLSTRQKYNMSEFGFKIIGCNGRHSNQTVVYDAMVMSLELRNKYPSTFVGYDLVGPEDEGYPLIYFIDQFAQIKKLGYQYQYPLDYFFHAGETILYNNTNLYDAILLDTKRIGHGIQLPQHPLLMDLVLKNDIAIEICPISNQILQYVSDMRAHPGLDLLNRGLPVTISPDDPAIFNYGGLSYDFFEVTYSWGLNLQQLKQLAINSINHSNTFNQSEYDLLYNAWEVKWFNFIDYIINTYPNI</sequence>
<gene>
    <name evidence="13" type="ORF">RB653_002317</name>
</gene>
<dbReference type="NCBIfam" id="TIGR01431">
    <property type="entry name" value="adm_rel"/>
    <property type="match status" value="1"/>
</dbReference>
<evidence type="ECO:0000256" key="9">
    <source>
        <dbReference type="ARBA" id="ARBA00047764"/>
    </source>
</evidence>
<dbReference type="GO" id="GO:0046872">
    <property type="term" value="F:metal ion binding"/>
    <property type="evidence" value="ECO:0007669"/>
    <property type="project" value="UniProtKB-KW"/>
</dbReference>
<evidence type="ECO:0000259" key="12">
    <source>
        <dbReference type="Pfam" id="PF08451"/>
    </source>
</evidence>
<dbReference type="EMBL" id="JAVFKY010000004">
    <property type="protein sequence ID" value="KAK5577376.1"/>
    <property type="molecule type" value="Genomic_DNA"/>
</dbReference>
<dbReference type="InterPro" id="IPR013659">
    <property type="entry name" value="A_deaminase_N"/>
</dbReference>
<evidence type="ECO:0000256" key="8">
    <source>
        <dbReference type="ARBA" id="ARBA00022801"/>
    </source>
</evidence>
<evidence type="ECO:0000256" key="2">
    <source>
        <dbReference type="ARBA" id="ARBA00004613"/>
    </source>
</evidence>
<dbReference type="GO" id="GO:0046103">
    <property type="term" value="P:inosine biosynthetic process"/>
    <property type="evidence" value="ECO:0007669"/>
    <property type="project" value="TreeGrafter"/>
</dbReference>
<comment type="cofactor">
    <cofactor evidence="1">
        <name>Zn(2+)</name>
        <dbReference type="ChEBI" id="CHEBI:29105"/>
    </cofactor>
</comment>
<keyword evidence="8" id="KW-0378">Hydrolase</keyword>
<dbReference type="SUPFAM" id="SSF51556">
    <property type="entry name" value="Metallo-dependent hydrolases"/>
    <property type="match status" value="1"/>
</dbReference>
<evidence type="ECO:0000256" key="10">
    <source>
        <dbReference type="SAM" id="MobiDB-lite"/>
    </source>
</evidence>
<dbReference type="GO" id="GO:0004000">
    <property type="term" value="F:adenosine deaminase activity"/>
    <property type="evidence" value="ECO:0007669"/>
    <property type="project" value="InterPro"/>
</dbReference>
<reference evidence="13 14" key="1">
    <citation type="submission" date="2023-11" db="EMBL/GenBank/DDBJ databases">
        <title>Dfirmibasis_genome.</title>
        <authorList>
            <person name="Edelbroek B."/>
            <person name="Kjellin J."/>
            <person name="Jerlstrom-Hultqvist J."/>
            <person name="Soderbom F."/>
        </authorList>
    </citation>
    <scope>NUCLEOTIDE SEQUENCE [LARGE SCALE GENOMIC DNA]</scope>
    <source>
        <strain evidence="13 14">TNS-C-14</strain>
    </source>
</reference>
<comment type="subcellular location">
    <subcellularLocation>
        <location evidence="2">Secreted</location>
    </subcellularLocation>
</comment>
<feature type="region of interest" description="Disordered" evidence="10">
    <location>
        <begin position="43"/>
        <end position="65"/>
    </location>
</feature>
<dbReference type="PANTHER" id="PTHR11409:SF39">
    <property type="entry name" value="ADENOSINE DEAMINASE 2"/>
    <property type="match status" value="1"/>
</dbReference>
<dbReference type="PANTHER" id="PTHR11409">
    <property type="entry name" value="ADENOSINE DEAMINASE"/>
    <property type="match status" value="1"/>
</dbReference>
<dbReference type="Proteomes" id="UP001344447">
    <property type="component" value="Unassembled WGS sequence"/>
</dbReference>
<comment type="similarity">
    <text evidence="3">Belongs to the metallo-dependent hydrolases superfamily. Adenosine and AMP deaminases family. ADGF subfamily.</text>
</comment>
<evidence type="ECO:0000313" key="13">
    <source>
        <dbReference type="EMBL" id="KAK5577376.1"/>
    </source>
</evidence>
<evidence type="ECO:0000256" key="6">
    <source>
        <dbReference type="ARBA" id="ARBA00022723"/>
    </source>
</evidence>
<dbReference type="AlphaFoldDB" id="A0AAN7TX12"/>
<evidence type="ECO:0000256" key="7">
    <source>
        <dbReference type="ARBA" id="ARBA00022729"/>
    </source>
</evidence>
<feature type="domain" description="Adenosine/AMP deaminase N-terminal" evidence="12">
    <location>
        <begin position="58"/>
        <end position="141"/>
    </location>
</feature>
<keyword evidence="6" id="KW-0479">Metal-binding</keyword>
<keyword evidence="7" id="KW-0732">Signal</keyword>
<name>A0AAN7TX12_9MYCE</name>
<evidence type="ECO:0000256" key="1">
    <source>
        <dbReference type="ARBA" id="ARBA00001947"/>
    </source>
</evidence>
<keyword evidence="14" id="KW-1185">Reference proteome</keyword>
<evidence type="ECO:0000313" key="14">
    <source>
        <dbReference type="Proteomes" id="UP001344447"/>
    </source>
</evidence>
<dbReference type="InterPro" id="IPR032466">
    <property type="entry name" value="Metal_Hydrolase"/>
</dbReference>
<dbReference type="CDD" id="cd01321">
    <property type="entry name" value="ADGF"/>
    <property type="match status" value="1"/>
</dbReference>
<comment type="caution">
    <text evidence="13">The sequence shown here is derived from an EMBL/GenBank/DDBJ whole genome shotgun (WGS) entry which is preliminary data.</text>
</comment>
<dbReference type="GO" id="GO:0005615">
    <property type="term" value="C:extracellular space"/>
    <property type="evidence" value="ECO:0007669"/>
    <property type="project" value="InterPro"/>
</dbReference>
<evidence type="ECO:0000256" key="4">
    <source>
        <dbReference type="ARBA" id="ARBA00012784"/>
    </source>
</evidence>
<comment type="catalytic activity">
    <reaction evidence="9">
        <text>adenosine + H2O + H(+) = inosine + NH4(+)</text>
        <dbReference type="Rhea" id="RHEA:24408"/>
        <dbReference type="ChEBI" id="CHEBI:15377"/>
        <dbReference type="ChEBI" id="CHEBI:15378"/>
        <dbReference type="ChEBI" id="CHEBI:16335"/>
        <dbReference type="ChEBI" id="CHEBI:17596"/>
        <dbReference type="ChEBI" id="CHEBI:28938"/>
        <dbReference type="EC" id="3.5.4.4"/>
    </reaction>
</comment>
<feature type="compositionally biased region" description="Low complexity" evidence="10">
    <location>
        <begin position="43"/>
        <end position="61"/>
    </location>
</feature>
<dbReference type="InterPro" id="IPR006331">
    <property type="entry name" value="ADGF"/>
</dbReference>
<evidence type="ECO:0000259" key="11">
    <source>
        <dbReference type="Pfam" id="PF00962"/>
    </source>
</evidence>
<dbReference type="Gene3D" id="3.20.20.140">
    <property type="entry name" value="Metal-dependent hydrolases"/>
    <property type="match status" value="1"/>
</dbReference>
<feature type="domain" description="Adenosine deaminase" evidence="11">
    <location>
        <begin position="269"/>
        <end position="522"/>
    </location>
</feature>
<dbReference type="InterPro" id="IPR006330">
    <property type="entry name" value="Ado/ade_deaminase"/>
</dbReference>
<dbReference type="FunFam" id="3.20.20.140:FF:000017">
    <property type="entry name" value="Adenosine deaminase 2"/>
    <property type="match status" value="1"/>
</dbReference>
<keyword evidence="5" id="KW-0964">Secreted</keyword>
<evidence type="ECO:0000256" key="5">
    <source>
        <dbReference type="ARBA" id="ARBA00022525"/>
    </source>
</evidence>
<dbReference type="InterPro" id="IPR001365">
    <property type="entry name" value="A_deaminase_dom"/>
</dbReference>
<protein>
    <recommendedName>
        <fullName evidence="4">adenosine deaminase</fullName>
        <ecNumber evidence="4">3.5.4.4</ecNumber>
    </recommendedName>
</protein>
<dbReference type="Pfam" id="PF00962">
    <property type="entry name" value="A_deaminase"/>
    <property type="match status" value="1"/>
</dbReference>
<dbReference type="Pfam" id="PF08451">
    <property type="entry name" value="A_deaminase_N"/>
    <property type="match status" value="1"/>
</dbReference>